<dbReference type="EMBL" id="CAKMMF010000024">
    <property type="protein sequence ID" value="CAH1215186.1"/>
    <property type="molecule type" value="Genomic_DNA"/>
</dbReference>
<dbReference type="RefSeq" id="WP_236344244.1">
    <property type="nucleotide sequence ID" value="NZ_CAKMMF010000024.1"/>
</dbReference>
<keyword evidence="3" id="KW-1185">Reference proteome</keyword>
<dbReference type="Proteomes" id="UP000838686">
    <property type="component" value="Unassembled WGS sequence"/>
</dbReference>
<keyword evidence="1" id="KW-0812">Transmembrane</keyword>
<accession>A0ABM9CKD9</accession>
<protein>
    <recommendedName>
        <fullName evidence="4">DUF4083 domain-containing protein</fullName>
    </recommendedName>
</protein>
<comment type="caution">
    <text evidence="2">The sequence shown here is derived from an EMBL/GenBank/DDBJ whole genome shotgun (WGS) entry which is preliminary data.</text>
</comment>
<keyword evidence="1" id="KW-0472">Membrane</keyword>
<name>A0ABM9CKD9_9BACL</name>
<keyword evidence="1" id="KW-1133">Transmembrane helix</keyword>
<sequence length="55" mass="6440">MDEIFVVICILMVVVFFGFCGILFRMKQHLDNEERIIGRLDLLIKVVQEKGKDKV</sequence>
<feature type="transmembrane region" description="Helical" evidence="1">
    <location>
        <begin position="6"/>
        <end position="26"/>
    </location>
</feature>
<evidence type="ECO:0000313" key="2">
    <source>
        <dbReference type="EMBL" id="CAH1215186.1"/>
    </source>
</evidence>
<evidence type="ECO:0008006" key="4">
    <source>
        <dbReference type="Google" id="ProtNLM"/>
    </source>
</evidence>
<evidence type="ECO:0000313" key="3">
    <source>
        <dbReference type="Proteomes" id="UP000838686"/>
    </source>
</evidence>
<reference evidence="2" key="1">
    <citation type="submission" date="2022-01" db="EMBL/GenBank/DDBJ databases">
        <authorList>
            <person name="Criscuolo A."/>
        </authorList>
    </citation>
    <scope>NUCLEOTIDE SEQUENCE</scope>
    <source>
        <strain evidence="2">CIP111893</strain>
    </source>
</reference>
<gene>
    <name evidence="2" type="ORF">PAECIP111893_03889</name>
</gene>
<evidence type="ECO:0000256" key="1">
    <source>
        <dbReference type="SAM" id="Phobius"/>
    </source>
</evidence>
<organism evidence="2 3">
    <name type="scientific">Paenibacillus plantiphilus</name>
    <dbReference type="NCBI Taxonomy" id="2905650"/>
    <lineage>
        <taxon>Bacteria</taxon>
        <taxon>Bacillati</taxon>
        <taxon>Bacillota</taxon>
        <taxon>Bacilli</taxon>
        <taxon>Bacillales</taxon>
        <taxon>Paenibacillaceae</taxon>
        <taxon>Paenibacillus</taxon>
    </lineage>
</organism>
<proteinExistence type="predicted"/>